<evidence type="ECO:0000313" key="3">
    <source>
        <dbReference type="Proteomes" id="UP000267029"/>
    </source>
</evidence>
<keyword evidence="3" id="KW-1185">Reference proteome</keyword>
<feature type="region of interest" description="Disordered" evidence="1">
    <location>
        <begin position="1"/>
        <end position="30"/>
    </location>
</feature>
<evidence type="ECO:0000313" key="2">
    <source>
        <dbReference type="EMBL" id="VDD75895.1"/>
    </source>
</evidence>
<sequence>MLTSRAAASPRRPVGVVRRPTPPPVAQPQQPGLFKQMAATAAGVAVGSAVGHAVGSAITGGGSQPDTVLAQEPAPATPVPANPCQYHIDELIRCSQTHTDLSQCQYVSDALRQCRQMYNIN</sequence>
<dbReference type="EMBL" id="UXSR01000271">
    <property type="protein sequence ID" value="VDD75895.1"/>
    <property type="molecule type" value="Genomic_DNA"/>
</dbReference>
<organism evidence="2 3">
    <name type="scientific">Mesocestoides corti</name>
    <name type="common">Flatworm</name>
    <dbReference type="NCBI Taxonomy" id="53468"/>
    <lineage>
        <taxon>Eukaryota</taxon>
        <taxon>Metazoa</taxon>
        <taxon>Spiralia</taxon>
        <taxon>Lophotrochozoa</taxon>
        <taxon>Platyhelminthes</taxon>
        <taxon>Cestoda</taxon>
        <taxon>Eucestoda</taxon>
        <taxon>Cyclophyllidea</taxon>
        <taxon>Mesocestoididae</taxon>
        <taxon>Mesocestoides</taxon>
    </lineage>
</organism>
<feature type="compositionally biased region" description="Low complexity" evidence="1">
    <location>
        <begin position="1"/>
        <end position="19"/>
    </location>
</feature>
<evidence type="ECO:0008006" key="4">
    <source>
        <dbReference type="Google" id="ProtNLM"/>
    </source>
</evidence>
<dbReference type="PANTHER" id="PTHR13523:SF2">
    <property type="entry name" value="COILED-COIL-HELIX-COILED-COIL-HELIX DOMAIN CONTAINING 2, ISOFORM A-RELATED"/>
    <property type="match status" value="1"/>
</dbReference>
<dbReference type="InterPro" id="IPR055304">
    <property type="entry name" value="CHCHD2/10-like"/>
</dbReference>
<dbReference type="PROSITE" id="PS51808">
    <property type="entry name" value="CHCH"/>
    <property type="match status" value="1"/>
</dbReference>
<dbReference type="PANTHER" id="PTHR13523">
    <property type="entry name" value="COILED-COIL-HELIX-COILED-COIL-HELIX DOMAIN CONTAINING 2/NUR77"/>
    <property type="match status" value="1"/>
</dbReference>
<reference evidence="2 3" key="1">
    <citation type="submission" date="2018-10" db="EMBL/GenBank/DDBJ databases">
        <authorList>
            <consortium name="Pathogen Informatics"/>
        </authorList>
    </citation>
    <scope>NUCLEOTIDE SEQUENCE [LARGE SCALE GENOMIC DNA]</scope>
</reference>
<feature type="region of interest" description="Disordered" evidence="1">
    <location>
        <begin position="55"/>
        <end position="81"/>
    </location>
</feature>
<proteinExistence type="predicted"/>
<dbReference type="Proteomes" id="UP000267029">
    <property type="component" value="Unassembled WGS sequence"/>
</dbReference>
<evidence type="ECO:0000256" key="1">
    <source>
        <dbReference type="SAM" id="MobiDB-lite"/>
    </source>
</evidence>
<dbReference type="STRING" id="53468.A0A3P6H9M5"/>
<dbReference type="GO" id="GO:0007005">
    <property type="term" value="P:mitochondrion organization"/>
    <property type="evidence" value="ECO:0007669"/>
    <property type="project" value="InterPro"/>
</dbReference>
<dbReference type="AlphaFoldDB" id="A0A3P6H9M5"/>
<dbReference type="GO" id="GO:0005739">
    <property type="term" value="C:mitochondrion"/>
    <property type="evidence" value="ECO:0007669"/>
    <property type="project" value="TreeGrafter"/>
</dbReference>
<protein>
    <recommendedName>
        <fullName evidence="4">CHCH domain-containing protein</fullName>
    </recommendedName>
</protein>
<dbReference type="OrthoDB" id="1106148at2759"/>
<dbReference type="GO" id="GO:0005634">
    <property type="term" value="C:nucleus"/>
    <property type="evidence" value="ECO:0007669"/>
    <property type="project" value="TreeGrafter"/>
</dbReference>
<gene>
    <name evidence="2" type="ORF">MCOS_LOCUS1898</name>
</gene>
<accession>A0A3P6H9M5</accession>
<name>A0A3P6H9M5_MESCO</name>